<dbReference type="PANTHER" id="PTHR48079">
    <property type="entry name" value="PROTEIN YEEZ"/>
    <property type="match status" value="1"/>
</dbReference>
<protein>
    <submittedName>
        <fullName evidence="2">3 beta-hydroxysteroid dehydrogenase/Delta 5--&gt;4-isomerase</fullName>
    </submittedName>
</protein>
<dbReference type="AlphaFoldDB" id="A0A517R5V3"/>
<reference evidence="2 3" key="1">
    <citation type="submission" date="2019-02" db="EMBL/GenBank/DDBJ databases">
        <title>Deep-cultivation of Planctomycetes and their phenomic and genomic characterization uncovers novel biology.</title>
        <authorList>
            <person name="Wiegand S."/>
            <person name="Jogler M."/>
            <person name="Boedeker C."/>
            <person name="Pinto D."/>
            <person name="Vollmers J."/>
            <person name="Rivas-Marin E."/>
            <person name="Kohn T."/>
            <person name="Peeters S.H."/>
            <person name="Heuer A."/>
            <person name="Rast P."/>
            <person name="Oberbeckmann S."/>
            <person name="Bunk B."/>
            <person name="Jeske O."/>
            <person name="Meyerdierks A."/>
            <person name="Storesund J.E."/>
            <person name="Kallscheuer N."/>
            <person name="Luecker S."/>
            <person name="Lage O.M."/>
            <person name="Pohl T."/>
            <person name="Merkel B.J."/>
            <person name="Hornburger P."/>
            <person name="Mueller R.-W."/>
            <person name="Bruemmer F."/>
            <person name="Labrenz M."/>
            <person name="Spormann A.M."/>
            <person name="Op den Camp H."/>
            <person name="Overmann J."/>
            <person name="Amann R."/>
            <person name="Jetten M.S.M."/>
            <person name="Mascher T."/>
            <person name="Medema M.H."/>
            <person name="Devos D.P."/>
            <person name="Kaster A.-K."/>
            <person name="Ovreas L."/>
            <person name="Rohde M."/>
            <person name="Galperin M.Y."/>
            <person name="Jogler C."/>
        </authorList>
    </citation>
    <scope>NUCLEOTIDE SEQUENCE [LARGE SCALE GENOMIC DNA]</scope>
    <source>
        <strain evidence="2 3">Pan189</strain>
    </source>
</reference>
<dbReference type="Pfam" id="PF11066">
    <property type="entry name" value="DUF2867"/>
    <property type="match status" value="1"/>
</dbReference>
<dbReference type="OrthoDB" id="9774199at2"/>
<dbReference type="SUPFAM" id="SSF55961">
    <property type="entry name" value="Bet v1-like"/>
    <property type="match status" value="1"/>
</dbReference>
<name>A0A517R5V3_9PLAN</name>
<evidence type="ECO:0000259" key="1">
    <source>
        <dbReference type="Pfam" id="PF13460"/>
    </source>
</evidence>
<proteinExistence type="predicted"/>
<dbReference type="InterPro" id="IPR036291">
    <property type="entry name" value="NAD(P)-bd_dom_sf"/>
</dbReference>
<dbReference type="GO" id="GO:0005737">
    <property type="term" value="C:cytoplasm"/>
    <property type="evidence" value="ECO:0007669"/>
    <property type="project" value="TreeGrafter"/>
</dbReference>
<dbReference type="EMBL" id="CP036268">
    <property type="protein sequence ID" value="QDT39240.1"/>
    <property type="molecule type" value="Genomic_DNA"/>
</dbReference>
<dbReference type="GO" id="GO:0016853">
    <property type="term" value="F:isomerase activity"/>
    <property type="evidence" value="ECO:0007669"/>
    <property type="project" value="UniProtKB-KW"/>
</dbReference>
<dbReference type="Pfam" id="PF13460">
    <property type="entry name" value="NAD_binding_10"/>
    <property type="match status" value="1"/>
</dbReference>
<dbReference type="RefSeq" id="WP_145365390.1">
    <property type="nucleotide sequence ID" value="NZ_CP036268.1"/>
</dbReference>
<feature type="domain" description="NAD(P)-binding" evidence="1">
    <location>
        <begin position="14"/>
        <end position="125"/>
    </location>
</feature>
<sequence>MSGRHSEAPLFVTGATGYIGGRLVPRLLEAGYEVRCLVRSAAKLEQRPWVDHPQLKIIEGDVEDTDGLAEAMSGCDAAYYLIHSMISAAGEYADHDRKLAESFASAAERAGVGRIIYLGGLGELGEDLSQHLRSRREVEAALESGGVPVTSFRAAMIIGSGSASFEILRYLVERLPVMITPKWVRTETQPIAVRNVIHYLIACLDEEQTIGETLDIGGPEILPYETLMRKMAKQRGLGRRWIIPVPVLTPKLSSLWIDFVTPVNRDIARPLAEGLRNRTVCRDDRAARLMPQDLYDVDTAISAALSKTRGSNIETIWSMAGEMKGDPDWSGGTVFSENRSIDVNAPADITFRTASSIGGERGYYGGTWLWRLRGWMDQLIGGPGLRRGRRDPVEVNYGEALDFWRVGRIVPGHHLVLAAEMIVPGEAELDLKVEPTGEESSRLNLVARFRPKGLFGLLYWYSVMPLHAFVFGSLLNGIADEAEAAANKAKSDPAQIDAA</sequence>
<dbReference type="Proteomes" id="UP000317318">
    <property type="component" value="Chromosome"/>
</dbReference>
<dbReference type="InterPro" id="IPR016040">
    <property type="entry name" value="NAD(P)-bd_dom"/>
</dbReference>
<dbReference type="KEGG" id="svp:Pan189_36440"/>
<dbReference type="GO" id="GO:0004029">
    <property type="term" value="F:aldehyde dehydrogenase (NAD+) activity"/>
    <property type="evidence" value="ECO:0007669"/>
    <property type="project" value="TreeGrafter"/>
</dbReference>
<dbReference type="CDD" id="cd05245">
    <property type="entry name" value="SDR_a2"/>
    <property type="match status" value="1"/>
</dbReference>
<organism evidence="2 3">
    <name type="scientific">Stratiformator vulcanicus</name>
    <dbReference type="NCBI Taxonomy" id="2527980"/>
    <lineage>
        <taxon>Bacteria</taxon>
        <taxon>Pseudomonadati</taxon>
        <taxon>Planctomycetota</taxon>
        <taxon>Planctomycetia</taxon>
        <taxon>Planctomycetales</taxon>
        <taxon>Planctomycetaceae</taxon>
        <taxon>Stratiformator</taxon>
    </lineage>
</organism>
<evidence type="ECO:0000313" key="3">
    <source>
        <dbReference type="Proteomes" id="UP000317318"/>
    </source>
</evidence>
<dbReference type="PANTHER" id="PTHR48079:SF6">
    <property type="entry name" value="NAD(P)-BINDING DOMAIN-CONTAINING PROTEIN-RELATED"/>
    <property type="match status" value="1"/>
</dbReference>
<accession>A0A517R5V3</accession>
<keyword evidence="2" id="KW-0413">Isomerase</keyword>
<dbReference type="Gene3D" id="3.40.50.720">
    <property type="entry name" value="NAD(P)-binding Rossmann-like Domain"/>
    <property type="match status" value="1"/>
</dbReference>
<keyword evidence="3" id="KW-1185">Reference proteome</keyword>
<evidence type="ECO:0000313" key="2">
    <source>
        <dbReference type="EMBL" id="QDT39240.1"/>
    </source>
</evidence>
<dbReference type="InterPro" id="IPR021295">
    <property type="entry name" value="DUF2867"/>
</dbReference>
<gene>
    <name evidence="2" type="ORF">Pan189_36440</name>
</gene>
<dbReference type="InterPro" id="IPR051783">
    <property type="entry name" value="NAD(P)-dependent_oxidoreduct"/>
</dbReference>
<dbReference type="SUPFAM" id="SSF51735">
    <property type="entry name" value="NAD(P)-binding Rossmann-fold domains"/>
    <property type="match status" value="1"/>
</dbReference>